<sequence length="85" mass="9682">MPIQLNPHFYEVLEPYGSQSAEFFLAASLYHAHKVSFGAAASLAKLGFDEFHYRLKEHFDVGYTFADETVLDDIKTVDQLTHKCL</sequence>
<organism evidence="1 2">
    <name type="scientific">Candidatus Marithioploca araucensis</name>
    <dbReference type="NCBI Taxonomy" id="70273"/>
    <lineage>
        <taxon>Bacteria</taxon>
        <taxon>Pseudomonadati</taxon>
        <taxon>Pseudomonadota</taxon>
        <taxon>Gammaproteobacteria</taxon>
        <taxon>Thiotrichales</taxon>
        <taxon>Thiotrichaceae</taxon>
        <taxon>Candidatus Marithioploca</taxon>
    </lineage>
</organism>
<gene>
    <name evidence="1" type="ORF">QUF54_03355</name>
</gene>
<evidence type="ECO:0000313" key="1">
    <source>
        <dbReference type="EMBL" id="MDM8562371.1"/>
    </source>
</evidence>
<proteinExistence type="predicted"/>
<protein>
    <submittedName>
        <fullName evidence="1">Uncharacterized protein</fullName>
    </submittedName>
</protein>
<name>A0ABT7VRS4_9GAMM</name>
<dbReference type="EMBL" id="JAUCGM010000129">
    <property type="protein sequence ID" value="MDM8562371.1"/>
    <property type="molecule type" value="Genomic_DNA"/>
</dbReference>
<evidence type="ECO:0000313" key="2">
    <source>
        <dbReference type="Proteomes" id="UP001171945"/>
    </source>
</evidence>
<comment type="caution">
    <text evidence="1">The sequence shown here is derived from an EMBL/GenBank/DDBJ whole genome shotgun (WGS) entry which is preliminary data.</text>
</comment>
<keyword evidence="2" id="KW-1185">Reference proteome</keyword>
<accession>A0ABT7VRS4</accession>
<reference evidence="1" key="1">
    <citation type="submission" date="2023-06" db="EMBL/GenBank/DDBJ databases">
        <title>Uncultivated large filamentous bacteria from sulfidic sediments reveal new species and different genomic features in energy metabolism and defense.</title>
        <authorList>
            <person name="Fonseca A."/>
        </authorList>
    </citation>
    <scope>NUCLEOTIDE SEQUENCE</scope>
    <source>
        <strain evidence="1">HSG4</strain>
    </source>
</reference>
<dbReference type="Proteomes" id="UP001171945">
    <property type="component" value="Unassembled WGS sequence"/>
</dbReference>